<dbReference type="AlphaFoldDB" id="A0A2T1D495"/>
<keyword evidence="2" id="KW-1185">Reference proteome</keyword>
<sequence length="389" mass="44026">METTHRQTLRSNILAAHGADIAQVEELLAYSENVFAQGRLNLPLNFPLESELHVATWMQYAAIAHEIGTFEALKQRLVQLQFPIQAGISQTEAYRIVTRKGGLTDQMPEATGLVLQQPDPLELLIHQSLAGAIPVLIVKHRQDFVSLVQALAMRNEPKLVPDSMGACIVSGFNNWDRIRQYRKQWETANPIAASDNDWAAEFQRLAPQKALYQDRFIILSDGFYSAITASDMGLEEVEWRRLSLIIRLEHECTHYFTYRVLGSMHNHLLDELIADYRGIVAAAGRYQADWFLRFIGLESFPHYREGGRLQNYRGQPPLSDGAFKVLGALVQAAARNLERFDVNYRSELKHPHQEALVTIALTRLTLEELASEAGDRLLQTVCFELATGF</sequence>
<proteinExistence type="predicted"/>
<evidence type="ECO:0000313" key="2">
    <source>
        <dbReference type="Proteomes" id="UP000238634"/>
    </source>
</evidence>
<reference evidence="1 2" key="1">
    <citation type="submission" date="2018-02" db="EMBL/GenBank/DDBJ databases">
        <authorList>
            <person name="Cohen D.B."/>
            <person name="Kent A.D."/>
        </authorList>
    </citation>
    <scope>NUCLEOTIDE SEQUENCE [LARGE SCALE GENOMIC DNA]</scope>
    <source>
        <strain evidence="1 2">ULC007</strain>
    </source>
</reference>
<dbReference type="InterPro" id="IPR054274">
    <property type="entry name" value="DUF7005"/>
</dbReference>
<reference evidence="1 2" key="2">
    <citation type="submission" date="2018-03" db="EMBL/GenBank/DDBJ databases">
        <title>The ancient ancestry and fast evolution of plastids.</title>
        <authorList>
            <person name="Moore K.R."/>
            <person name="Magnabosco C."/>
            <person name="Momper L."/>
            <person name="Gold D.A."/>
            <person name="Bosak T."/>
            <person name="Fournier G.P."/>
        </authorList>
    </citation>
    <scope>NUCLEOTIDE SEQUENCE [LARGE SCALE GENOMIC DNA]</scope>
    <source>
        <strain evidence="1 2">ULC007</strain>
    </source>
</reference>
<evidence type="ECO:0000313" key="1">
    <source>
        <dbReference type="EMBL" id="PSB15266.1"/>
    </source>
</evidence>
<dbReference type="Proteomes" id="UP000238634">
    <property type="component" value="Unassembled WGS sequence"/>
</dbReference>
<accession>A0A2T1D495</accession>
<name>A0A2T1D495_9CYAN</name>
<dbReference type="RefSeq" id="WP_106254190.1">
    <property type="nucleotide sequence ID" value="NZ_PVWG01000065.1"/>
</dbReference>
<gene>
    <name evidence="1" type="ORF">C7B65_24750</name>
</gene>
<comment type="caution">
    <text evidence="1">The sequence shown here is derived from an EMBL/GenBank/DDBJ whole genome shotgun (WGS) entry which is preliminary data.</text>
</comment>
<dbReference type="Pfam" id="PF22541">
    <property type="entry name" value="DUF7005"/>
    <property type="match status" value="1"/>
</dbReference>
<organism evidence="1 2">
    <name type="scientific">Phormidesmis priestleyi ULC007</name>
    <dbReference type="NCBI Taxonomy" id="1920490"/>
    <lineage>
        <taxon>Bacteria</taxon>
        <taxon>Bacillati</taxon>
        <taxon>Cyanobacteriota</taxon>
        <taxon>Cyanophyceae</taxon>
        <taxon>Leptolyngbyales</taxon>
        <taxon>Leptolyngbyaceae</taxon>
        <taxon>Phormidesmis</taxon>
    </lineage>
</organism>
<dbReference type="EMBL" id="PVWG01000065">
    <property type="protein sequence ID" value="PSB15266.1"/>
    <property type="molecule type" value="Genomic_DNA"/>
</dbReference>
<protein>
    <submittedName>
        <fullName evidence="1">Uncharacterized protein</fullName>
    </submittedName>
</protein>